<evidence type="ECO:0000256" key="6">
    <source>
        <dbReference type="ARBA" id="ARBA00022660"/>
    </source>
</evidence>
<evidence type="ECO:0000256" key="17">
    <source>
        <dbReference type="RuleBase" id="RU363061"/>
    </source>
</evidence>
<keyword evidence="9" id="KW-1278">Translocase</keyword>
<name>D0KXM6_HALNC</name>
<keyword evidence="17" id="KW-1003">Cell membrane</keyword>
<dbReference type="Proteomes" id="UP000009102">
    <property type="component" value="Chromosome"/>
</dbReference>
<comment type="pathway">
    <text evidence="2 17">Energy metabolism; oxidative phosphorylation.</text>
</comment>
<keyword evidence="20" id="KW-1185">Reference proteome</keyword>
<dbReference type="STRING" id="555778.Hneap_2405"/>
<protein>
    <recommendedName>
        <fullName evidence="17">Cytochrome c oxidase subunit 1</fullName>
        <ecNumber evidence="17">7.1.1.9</ecNumber>
    </recommendedName>
</protein>
<sequence>MNHSSEHVLHSTAADTTIGHVHEHDAHHGPRKGILRWLLTVNHKAVGTMYLVLSLVGLMVGGVMALMIRSELFQPGMQLMQPQFFNSLTTMHGLTMIFLAIMPGLTGLANWMVPLQIGADDMYWPRVNNWAFWAMPPAAIILWSTFFIHGGAPNGGWTFYPPLSGSFGPESIDWMIVSIHIMGVSSFFGALNIILTILKMRAPGMKLMDMPLFSWSWLITGFLFLLAMPTLAIAATMVLSDRHWGTHFFEAGGNPVLFQHIFWFFGHPEVYIMILPAFGIISEVVPAFSRKPIFGRKSMFYATAVITFLATIVWAHHMFTVGLPVWGQLFFMYSTMLISVPTGIKIFNWVATMWRGSLSFEAPMLWAIAFIILFTIGGFSGVMLANVAADYQYQDTYFVVAHFHYVLVSGSLFGIFAGVYYWLPKWTGHLYDERLAQWHFWLSVISMNITFFPMHFAGLAGMPRRIPDYAVQFTDFNMISTVGAFIFGFSQLIFIVVLIKAYRGGKAAGARPWDGARGLEWVIPSPAPYHTFTTPPTAKQLHDEGPKAYE</sequence>
<dbReference type="InterPro" id="IPR023616">
    <property type="entry name" value="Cyt_c_oxase-like_su1_dom"/>
</dbReference>
<feature type="transmembrane region" description="Helical" evidence="17">
    <location>
        <begin position="88"/>
        <end position="109"/>
    </location>
</feature>
<keyword evidence="13 17" id="KW-0186">Copper</keyword>
<evidence type="ECO:0000256" key="12">
    <source>
        <dbReference type="ARBA" id="ARBA00023004"/>
    </source>
</evidence>
<feature type="transmembrane region" description="Helical" evidence="17">
    <location>
        <begin position="130"/>
        <end position="152"/>
    </location>
</feature>
<dbReference type="KEGG" id="hna:Hneap_2405"/>
<feature type="transmembrane region" description="Helical" evidence="17">
    <location>
        <begin position="172"/>
        <end position="195"/>
    </location>
</feature>
<evidence type="ECO:0000256" key="16">
    <source>
        <dbReference type="RuleBase" id="RU000370"/>
    </source>
</evidence>
<dbReference type="GO" id="GO:0004129">
    <property type="term" value="F:cytochrome-c oxidase activity"/>
    <property type="evidence" value="ECO:0007669"/>
    <property type="project" value="UniProtKB-EC"/>
</dbReference>
<dbReference type="RefSeq" id="WP_012825245.1">
    <property type="nucleotide sequence ID" value="NC_013422.1"/>
</dbReference>
<keyword evidence="4 16" id="KW-0813">Transport</keyword>
<evidence type="ECO:0000256" key="2">
    <source>
        <dbReference type="ARBA" id="ARBA00004673"/>
    </source>
</evidence>
<evidence type="ECO:0000256" key="3">
    <source>
        <dbReference type="ARBA" id="ARBA00009578"/>
    </source>
</evidence>
<dbReference type="PROSITE" id="PS50855">
    <property type="entry name" value="COX1"/>
    <property type="match status" value="1"/>
</dbReference>
<keyword evidence="7 16" id="KW-0812">Transmembrane</keyword>
<evidence type="ECO:0000259" key="18">
    <source>
        <dbReference type="PROSITE" id="PS50855"/>
    </source>
</evidence>
<evidence type="ECO:0000256" key="1">
    <source>
        <dbReference type="ARBA" id="ARBA00004141"/>
    </source>
</evidence>
<dbReference type="Pfam" id="PF00115">
    <property type="entry name" value="COX1"/>
    <property type="match status" value="1"/>
</dbReference>
<keyword evidence="19" id="KW-0560">Oxidoreductase</keyword>
<dbReference type="HOGENOM" id="CLU_011899_7_3_6"/>
<evidence type="ECO:0000256" key="11">
    <source>
        <dbReference type="ARBA" id="ARBA00022989"/>
    </source>
</evidence>
<dbReference type="GO" id="GO:0020037">
    <property type="term" value="F:heme binding"/>
    <property type="evidence" value="ECO:0007669"/>
    <property type="project" value="InterPro"/>
</dbReference>
<feature type="transmembrane region" description="Helical" evidence="17">
    <location>
        <begin position="325"/>
        <end position="344"/>
    </location>
</feature>
<dbReference type="GO" id="GO:0015990">
    <property type="term" value="P:electron transport coupled proton transport"/>
    <property type="evidence" value="ECO:0007669"/>
    <property type="project" value="InterPro"/>
</dbReference>
<dbReference type="InterPro" id="IPR033944">
    <property type="entry name" value="Cyt_c_oxase_su1_dom"/>
</dbReference>
<dbReference type="GO" id="GO:0045277">
    <property type="term" value="C:respiratory chain complex IV"/>
    <property type="evidence" value="ECO:0007669"/>
    <property type="project" value="InterPro"/>
</dbReference>
<dbReference type="EMBL" id="CP001801">
    <property type="protein sequence ID" value="ACX97214.1"/>
    <property type="molecule type" value="Genomic_DNA"/>
</dbReference>
<evidence type="ECO:0000256" key="15">
    <source>
        <dbReference type="ARBA" id="ARBA00047816"/>
    </source>
</evidence>
<feature type="domain" description="Cytochrome oxidase subunit I profile" evidence="18">
    <location>
        <begin position="31"/>
        <end position="539"/>
    </location>
</feature>
<dbReference type="InterPro" id="IPR036927">
    <property type="entry name" value="Cyt_c_oxase-like_su1_sf"/>
</dbReference>
<keyword evidence="6 16" id="KW-0679">Respiratory chain</keyword>
<evidence type="ECO:0000256" key="8">
    <source>
        <dbReference type="ARBA" id="ARBA00022723"/>
    </source>
</evidence>
<keyword evidence="10 16" id="KW-0249">Electron transport</keyword>
<gene>
    <name evidence="19" type="ordered locus">Hneap_2405</name>
</gene>
<dbReference type="SUPFAM" id="SSF81442">
    <property type="entry name" value="Cytochrome c oxidase subunit I-like"/>
    <property type="match status" value="1"/>
</dbReference>
<feature type="transmembrane region" description="Helical" evidence="17">
    <location>
        <begin position="476"/>
        <end position="499"/>
    </location>
</feature>
<keyword evidence="5 16" id="KW-0349">Heme</keyword>
<dbReference type="NCBIfam" id="TIGR02891">
    <property type="entry name" value="CtaD_CoxA"/>
    <property type="match status" value="1"/>
</dbReference>
<evidence type="ECO:0000256" key="10">
    <source>
        <dbReference type="ARBA" id="ARBA00022982"/>
    </source>
</evidence>
<dbReference type="GO" id="GO:0005886">
    <property type="term" value="C:plasma membrane"/>
    <property type="evidence" value="ECO:0007669"/>
    <property type="project" value="UniProtKB-SubCell"/>
</dbReference>
<evidence type="ECO:0000313" key="19">
    <source>
        <dbReference type="EMBL" id="ACX97214.1"/>
    </source>
</evidence>
<dbReference type="InterPro" id="IPR023615">
    <property type="entry name" value="Cyt_c_Oxase_su1_BS"/>
</dbReference>
<comment type="subcellular location">
    <subcellularLocation>
        <location evidence="17">Cell membrane</location>
        <topology evidence="17">Multi-pass membrane protein</topology>
    </subcellularLocation>
    <subcellularLocation>
        <location evidence="1">Membrane</location>
        <topology evidence="1">Multi-pass membrane protein</topology>
    </subcellularLocation>
</comment>
<dbReference type="FunFam" id="1.20.210.10:FF:000004">
    <property type="entry name" value="Cytochrome c oxidase subunit 1"/>
    <property type="match status" value="1"/>
</dbReference>
<evidence type="ECO:0000256" key="7">
    <source>
        <dbReference type="ARBA" id="ARBA00022692"/>
    </source>
</evidence>
<evidence type="ECO:0000256" key="14">
    <source>
        <dbReference type="ARBA" id="ARBA00023136"/>
    </source>
</evidence>
<reference evidence="19 20" key="1">
    <citation type="submission" date="2009-10" db="EMBL/GenBank/DDBJ databases">
        <title>Complete sequence of Halothiobacillus neapolitanus c2.</title>
        <authorList>
            <consortium name="US DOE Joint Genome Institute"/>
            <person name="Lucas S."/>
            <person name="Copeland A."/>
            <person name="Lapidus A."/>
            <person name="Glavina del Rio T."/>
            <person name="Tice H."/>
            <person name="Bruce D."/>
            <person name="Goodwin L."/>
            <person name="Pitluck S."/>
            <person name="Davenport K."/>
            <person name="Brettin T."/>
            <person name="Detter J.C."/>
            <person name="Han C."/>
            <person name="Tapia R."/>
            <person name="Larimer F."/>
            <person name="Land M."/>
            <person name="Hauser L."/>
            <person name="Kyrpides N."/>
            <person name="Mikhailova N."/>
            <person name="Kerfeld C."/>
            <person name="Cannon G."/>
            <person name="Heinhort S."/>
        </authorList>
    </citation>
    <scope>NUCLEOTIDE SEQUENCE [LARGE SCALE GENOMIC DNA]</scope>
    <source>
        <strain evidence="20">ATCC 23641 / c2</strain>
    </source>
</reference>
<keyword evidence="12 17" id="KW-0408">Iron</keyword>
<evidence type="ECO:0000256" key="13">
    <source>
        <dbReference type="ARBA" id="ARBA00023008"/>
    </source>
</evidence>
<dbReference type="UniPathway" id="UPA00705"/>
<evidence type="ECO:0000313" key="20">
    <source>
        <dbReference type="Proteomes" id="UP000009102"/>
    </source>
</evidence>
<feature type="transmembrane region" description="Helical" evidence="17">
    <location>
        <begin position="435"/>
        <end position="456"/>
    </location>
</feature>
<accession>D0KXM6</accession>
<keyword evidence="14 17" id="KW-0472">Membrane</keyword>
<dbReference type="PRINTS" id="PR01165">
    <property type="entry name" value="CYCOXIDASEI"/>
</dbReference>
<dbReference type="GO" id="GO:0006119">
    <property type="term" value="P:oxidative phosphorylation"/>
    <property type="evidence" value="ECO:0007669"/>
    <property type="project" value="UniProtKB-UniPathway"/>
</dbReference>
<dbReference type="CDD" id="cd01663">
    <property type="entry name" value="Cyt_c_Oxidase_I"/>
    <property type="match status" value="1"/>
</dbReference>
<evidence type="ECO:0000256" key="9">
    <source>
        <dbReference type="ARBA" id="ARBA00022967"/>
    </source>
</evidence>
<dbReference type="InterPro" id="IPR000883">
    <property type="entry name" value="Cyt_C_Oxase_1"/>
</dbReference>
<dbReference type="GO" id="GO:0022904">
    <property type="term" value="P:respiratory electron transport chain"/>
    <property type="evidence" value="ECO:0007669"/>
    <property type="project" value="TreeGrafter"/>
</dbReference>
<dbReference type="GO" id="GO:0016491">
    <property type="term" value="F:oxidoreductase activity"/>
    <property type="evidence" value="ECO:0007669"/>
    <property type="project" value="UniProtKB-KW"/>
</dbReference>
<comment type="similarity">
    <text evidence="3 16">Belongs to the heme-copper respiratory oxidase family.</text>
</comment>
<evidence type="ECO:0000256" key="5">
    <source>
        <dbReference type="ARBA" id="ARBA00022617"/>
    </source>
</evidence>
<dbReference type="PANTHER" id="PTHR10422">
    <property type="entry name" value="CYTOCHROME C OXIDASE SUBUNIT 1"/>
    <property type="match status" value="1"/>
</dbReference>
<comment type="catalytic activity">
    <reaction evidence="15 17">
        <text>4 Fe(II)-[cytochrome c] + O2 + 8 H(+)(in) = 4 Fe(III)-[cytochrome c] + 2 H2O + 4 H(+)(out)</text>
        <dbReference type="Rhea" id="RHEA:11436"/>
        <dbReference type="Rhea" id="RHEA-COMP:10350"/>
        <dbReference type="Rhea" id="RHEA-COMP:14399"/>
        <dbReference type="ChEBI" id="CHEBI:15377"/>
        <dbReference type="ChEBI" id="CHEBI:15378"/>
        <dbReference type="ChEBI" id="CHEBI:15379"/>
        <dbReference type="ChEBI" id="CHEBI:29033"/>
        <dbReference type="ChEBI" id="CHEBI:29034"/>
        <dbReference type="EC" id="7.1.1.9"/>
    </reaction>
</comment>
<feature type="transmembrane region" description="Helical" evidence="17">
    <location>
        <begin position="270"/>
        <end position="288"/>
    </location>
</feature>
<dbReference type="GO" id="GO:0046872">
    <property type="term" value="F:metal ion binding"/>
    <property type="evidence" value="ECO:0007669"/>
    <property type="project" value="UniProtKB-KW"/>
</dbReference>
<dbReference type="AlphaFoldDB" id="D0KXM6"/>
<dbReference type="Gene3D" id="1.20.210.10">
    <property type="entry name" value="Cytochrome c oxidase-like, subunit I domain"/>
    <property type="match status" value="1"/>
</dbReference>
<proteinExistence type="inferred from homology"/>
<comment type="function">
    <text evidence="17">Cytochrome c oxidase is the component of the respiratory chain that catalyzes the reduction of oxygen to water. Subunits 1-3 form the functional core of the enzyme complex. CO I is the catalytic subunit of the enzyme. Electrons originating in cytochrome c are transferred via the copper A center of subunit 2 and heme A of subunit 1 to the bimetallic center formed by heme A3 and copper B.</text>
</comment>
<feature type="transmembrane region" description="Helical" evidence="17">
    <location>
        <begin position="300"/>
        <end position="319"/>
    </location>
</feature>
<organism evidence="19 20">
    <name type="scientific">Halothiobacillus neapolitanus (strain ATCC 23641 / DSM 15147 / CIP 104769 / NCIMB 8539 / c2)</name>
    <name type="common">Thiobacillus neapolitanus</name>
    <dbReference type="NCBI Taxonomy" id="555778"/>
    <lineage>
        <taxon>Bacteria</taxon>
        <taxon>Pseudomonadati</taxon>
        <taxon>Pseudomonadota</taxon>
        <taxon>Gammaproteobacteria</taxon>
        <taxon>Chromatiales</taxon>
        <taxon>Halothiobacillaceae</taxon>
        <taxon>Halothiobacillus</taxon>
    </lineage>
</organism>
<dbReference type="InterPro" id="IPR014241">
    <property type="entry name" value="Cyt_c_oxidase_su1_bac"/>
</dbReference>
<dbReference type="PROSITE" id="PS00077">
    <property type="entry name" value="COX1_CUB"/>
    <property type="match status" value="1"/>
</dbReference>
<keyword evidence="8 17" id="KW-0479">Metal-binding</keyword>
<dbReference type="OrthoDB" id="9803294at2"/>
<dbReference type="EC" id="7.1.1.9" evidence="17"/>
<dbReference type="eggNOG" id="COG0843">
    <property type="taxonomic scope" value="Bacteria"/>
</dbReference>
<feature type="transmembrane region" description="Helical" evidence="17">
    <location>
        <begin position="365"/>
        <end position="389"/>
    </location>
</feature>
<dbReference type="PANTHER" id="PTHR10422:SF18">
    <property type="entry name" value="CYTOCHROME C OXIDASE SUBUNIT 1"/>
    <property type="match status" value="1"/>
</dbReference>
<feature type="transmembrane region" description="Helical" evidence="17">
    <location>
        <begin position="401"/>
        <end position="423"/>
    </location>
</feature>
<feature type="transmembrane region" description="Helical" evidence="17">
    <location>
        <begin position="45"/>
        <end position="68"/>
    </location>
</feature>
<feature type="transmembrane region" description="Helical" evidence="17">
    <location>
        <begin position="215"/>
        <end position="239"/>
    </location>
</feature>
<keyword evidence="11 17" id="KW-1133">Transmembrane helix</keyword>
<evidence type="ECO:0000256" key="4">
    <source>
        <dbReference type="ARBA" id="ARBA00022448"/>
    </source>
</evidence>